<dbReference type="KEGG" id="mmy:MSC_0665"/>
<evidence type="ECO:0000313" key="6">
    <source>
        <dbReference type="Proteomes" id="UP000001016"/>
    </source>
</evidence>
<feature type="region of interest" description="Disordered" evidence="3">
    <location>
        <begin position="100"/>
        <end position="152"/>
    </location>
</feature>
<name>Q6MSV2_MYCMS</name>
<sequence>MFIWNVLFLFLNYFTNRLLDPIVAAITSSGKARHISNFGESIIKSLVTLVGIVSSATFVSKGANLLGDLTGESISVSSPAAVLKLAGKVTTAGIGAGLSKFKNKKNNSSPNSTDTSKTSSSSTTNNNSTPVVKQSISDKVNKSKQPSRNSGVILKGESSIAAVNQKRINNSKKLAELARSFFFEDKIKTTPKAYSQAQQLAKANNVDLSTITGSGQNGRILKSDVQNAINNQKAINTLTTPNSFNTNSDDKTFFDKITKGDSNNSIVDKLQAKEGKVNRTQPTKNNDEDIEKKKSTLEKFKENYKKLGEKEDKKLMLQELKKLNKSIEKFAKQLNKSKVKSNDSDKIDKAKRFKLFDFNKFNNTNPSFEIKQSNLSLQNNQNITDKKIGSKLNKLNIFKKKDKEVKK</sequence>
<dbReference type="InterPro" id="IPR004167">
    <property type="entry name" value="PSBD"/>
</dbReference>
<reference evidence="5 6" key="1">
    <citation type="journal article" date="2004" name="Genome Res.">
        <title>The genome sequence of Mycoplasma mycoides subsp. mycoides SC type strain PG1T, the causative agent of contagious bovine pleuropneumonia (CBPP).</title>
        <authorList>
            <person name="Westberg J."/>
            <person name="Persson A."/>
            <person name="Holmberg A."/>
            <person name="Goesmann A."/>
            <person name="Lundeberg J."/>
            <person name="Johansson K.-E."/>
            <person name="Pettersson B."/>
            <person name="Uhlen M."/>
        </authorList>
    </citation>
    <scope>NUCLEOTIDE SEQUENCE [LARGE SCALE GENOMIC DNA]</scope>
    <source>
        <strain evidence="5 6">PG1</strain>
    </source>
</reference>
<feature type="compositionally biased region" description="Polar residues" evidence="3">
    <location>
        <begin position="130"/>
        <end position="150"/>
    </location>
</feature>
<keyword evidence="6" id="KW-1185">Reference proteome</keyword>
<evidence type="ECO:0000313" key="5">
    <source>
        <dbReference type="EMBL" id="CAE77286.1"/>
    </source>
</evidence>
<feature type="coiled-coil region" evidence="2">
    <location>
        <begin position="290"/>
        <end position="340"/>
    </location>
</feature>
<organism evidence="5 6">
    <name type="scientific">Mycoplasma mycoides subsp. mycoides SC (strain CCUG 32753 / NCTC 10114 / PG1)</name>
    <dbReference type="NCBI Taxonomy" id="272632"/>
    <lineage>
        <taxon>Bacteria</taxon>
        <taxon>Bacillati</taxon>
        <taxon>Mycoplasmatota</taxon>
        <taxon>Mollicutes</taxon>
        <taxon>Mycoplasmataceae</taxon>
        <taxon>Mycoplasma</taxon>
    </lineage>
</organism>
<dbReference type="PATRIC" id="fig|272632.4.peg.716"/>
<dbReference type="Proteomes" id="UP000001016">
    <property type="component" value="Chromosome"/>
</dbReference>
<protein>
    <recommendedName>
        <fullName evidence="4">Peripheral subunit-binding (PSBD) domain-containing protein</fullName>
    </recommendedName>
</protein>
<evidence type="ECO:0000259" key="4">
    <source>
        <dbReference type="PROSITE" id="PS51826"/>
    </source>
</evidence>
<dbReference type="STRING" id="272632.MSC_0665"/>
<evidence type="ECO:0000256" key="2">
    <source>
        <dbReference type="SAM" id="Coils"/>
    </source>
</evidence>
<accession>Q6MSV2</accession>
<evidence type="ECO:0000256" key="1">
    <source>
        <dbReference type="ARBA" id="ARBA00007317"/>
    </source>
</evidence>
<dbReference type="InterPro" id="IPR036625">
    <property type="entry name" value="E3-bd_dom_sf"/>
</dbReference>
<dbReference type="AlphaFoldDB" id="Q6MSV2"/>
<dbReference type="GO" id="GO:0016746">
    <property type="term" value="F:acyltransferase activity"/>
    <property type="evidence" value="ECO:0007669"/>
    <property type="project" value="InterPro"/>
</dbReference>
<feature type="domain" description="Peripheral subunit-binding (PSBD)" evidence="4">
    <location>
        <begin position="192"/>
        <end position="229"/>
    </location>
</feature>
<feature type="compositionally biased region" description="Low complexity" evidence="3">
    <location>
        <begin position="106"/>
        <end position="129"/>
    </location>
</feature>
<dbReference type="Gene3D" id="4.10.320.10">
    <property type="entry name" value="E3-binding domain"/>
    <property type="match status" value="1"/>
</dbReference>
<dbReference type="RefSeq" id="WP_011166839.1">
    <property type="nucleotide sequence ID" value="NC_005364.2"/>
</dbReference>
<dbReference type="PROSITE" id="PS51826">
    <property type="entry name" value="PSBD"/>
    <property type="match status" value="1"/>
</dbReference>
<gene>
    <name evidence="5" type="ordered locus">MSC_0665</name>
</gene>
<comment type="similarity">
    <text evidence="1">Belongs to the 2-oxoacid dehydrogenase family.</text>
</comment>
<dbReference type="SUPFAM" id="SSF47005">
    <property type="entry name" value="Peripheral subunit-binding domain of 2-oxo acid dehydrogenase complex"/>
    <property type="match status" value="1"/>
</dbReference>
<dbReference type="Pfam" id="PF02817">
    <property type="entry name" value="E3_binding"/>
    <property type="match status" value="1"/>
</dbReference>
<evidence type="ECO:0000256" key="3">
    <source>
        <dbReference type="SAM" id="MobiDB-lite"/>
    </source>
</evidence>
<proteinExistence type="inferred from homology"/>
<dbReference type="HOGENOM" id="CLU_056354_0_0_14"/>
<keyword evidence="2" id="KW-0175">Coiled coil</keyword>
<dbReference type="EMBL" id="BX293980">
    <property type="protein sequence ID" value="CAE77286.1"/>
    <property type="molecule type" value="Genomic_DNA"/>
</dbReference>